<name>A0ABS1H8M3_9BACL</name>
<proteinExistence type="predicted"/>
<comment type="caution">
    <text evidence="1">The sequence shown here is derived from an EMBL/GenBank/DDBJ whole genome shotgun (WGS) entry which is preliminary data.</text>
</comment>
<reference evidence="1 2" key="1">
    <citation type="submission" date="2020-12" db="EMBL/GenBank/DDBJ databases">
        <title>YIM B01967 draft genome.</title>
        <authorList>
            <person name="Yan X."/>
        </authorList>
    </citation>
    <scope>NUCLEOTIDE SEQUENCE [LARGE SCALE GENOMIC DNA]</scope>
    <source>
        <strain evidence="1 2">YIM B01967</strain>
    </source>
</reference>
<dbReference type="RefSeq" id="WP_100795828.1">
    <property type="nucleotide sequence ID" value="NZ_JAEOAH010000018.1"/>
</dbReference>
<dbReference type="InterPro" id="IPR025072">
    <property type="entry name" value="Fur_reg_FbpA"/>
</dbReference>
<dbReference type="Proteomes" id="UP000618943">
    <property type="component" value="Unassembled WGS sequence"/>
</dbReference>
<dbReference type="Pfam" id="PF13076">
    <property type="entry name" value="Fur_reg_FbpA"/>
    <property type="match status" value="1"/>
</dbReference>
<accession>A0ABS1H8M3</accession>
<keyword evidence="2" id="KW-1185">Reference proteome</keyword>
<protein>
    <submittedName>
        <fullName evidence="1">Fur-regulated basic protein FbpA</fullName>
    </submittedName>
</protein>
<dbReference type="EMBL" id="JAEOAH010000018">
    <property type="protein sequence ID" value="MBK3495767.1"/>
    <property type="molecule type" value="Genomic_DNA"/>
</dbReference>
<evidence type="ECO:0000313" key="2">
    <source>
        <dbReference type="Proteomes" id="UP000618943"/>
    </source>
</evidence>
<gene>
    <name evidence="1" type="ORF">JFL43_13060</name>
</gene>
<evidence type="ECO:0000313" key="1">
    <source>
        <dbReference type="EMBL" id="MBK3495767.1"/>
    </source>
</evidence>
<sequence length="50" mass="5971">MVKQSEQIEECKKMHIIDDLVALGVFKVNDKQLYQVSLEELVKEYQKHHQ</sequence>
<organism evidence="1 2">
    <name type="scientific">Viridibacillus soli</name>
    <dbReference type="NCBI Taxonomy" id="2798301"/>
    <lineage>
        <taxon>Bacteria</taxon>
        <taxon>Bacillati</taxon>
        <taxon>Bacillota</taxon>
        <taxon>Bacilli</taxon>
        <taxon>Bacillales</taxon>
        <taxon>Caryophanaceae</taxon>
        <taxon>Viridibacillus</taxon>
    </lineage>
</organism>